<evidence type="ECO:0000256" key="2">
    <source>
        <dbReference type="PROSITE-ProRule" id="PRU00708"/>
    </source>
</evidence>
<dbReference type="GO" id="GO:0003723">
    <property type="term" value="F:RNA binding"/>
    <property type="evidence" value="ECO:0007669"/>
    <property type="project" value="InterPro"/>
</dbReference>
<feature type="repeat" description="PPR" evidence="2">
    <location>
        <begin position="173"/>
        <end position="208"/>
    </location>
</feature>
<evidence type="ECO:0000313" key="4">
    <source>
        <dbReference type="Proteomes" id="UP001420932"/>
    </source>
</evidence>
<reference evidence="3 4" key="1">
    <citation type="submission" date="2024-01" db="EMBL/GenBank/DDBJ databases">
        <title>Genome assemblies of Stephania.</title>
        <authorList>
            <person name="Yang L."/>
        </authorList>
    </citation>
    <scope>NUCLEOTIDE SEQUENCE [LARGE SCALE GENOMIC DNA]</scope>
    <source>
        <strain evidence="3">YNDBR</strain>
        <tissue evidence="3">Leaf</tissue>
    </source>
</reference>
<dbReference type="FunFam" id="1.25.40.10:FF:000348">
    <property type="entry name" value="Pentatricopeptide repeat-containing protein chloroplastic"/>
    <property type="match status" value="1"/>
</dbReference>
<gene>
    <name evidence="3" type="ORF">Syun_024316</name>
</gene>
<evidence type="ECO:0000256" key="1">
    <source>
        <dbReference type="ARBA" id="ARBA00022737"/>
    </source>
</evidence>
<comment type="caution">
    <text evidence="3">The sequence shown here is derived from an EMBL/GenBank/DDBJ whole genome shotgun (WGS) entry which is preliminary data.</text>
</comment>
<feature type="repeat" description="PPR" evidence="2">
    <location>
        <begin position="368"/>
        <end position="402"/>
    </location>
</feature>
<dbReference type="NCBIfam" id="TIGR00756">
    <property type="entry name" value="PPR"/>
    <property type="match status" value="7"/>
</dbReference>
<dbReference type="Proteomes" id="UP001420932">
    <property type="component" value="Unassembled WGS sequence"/>
</dbReference>
<feature type="repeat" description="PPR" evidence="2">
    <location>
        <begin position="236"/>
        <end position="266"/>
    </location>
</feature>
<keyword evidence="4" id="KW-1185">Reference proteome</keyword>
<dbReference type="PROSITE" id="PS51375">
    <property type="entry name" value="PPR"/>
    <property type="match status" value="4"/>
</dbReference>
<dbReference type="Pfam" id="PF20431">
    <property type="entry name" value="E_motif"/>
    <property type="match status" value="1"/>
</dbReference>
<dbReference type="EMBL" id="JBBNAF010000010">
    <property type="protein sequence ID" value="KAK9108305.1"/>
    <property type="molecule type" value="Genomic_DNA"/>
</dbReference>
<dbReference type="Pfam" id="PF13041">
    <property type="entry name" value="PPR_2"/>
    <property type="match status" value="2"/>
</dbReference>
<dbReference type="InterPro" id="IPR046848">
    <property type="entry name" value="E_motif"/>
</dbReference>
<dbReference type="Pfam" id="PF01535">
    <property type="entry name" value="PPR"/>
    <property type="match status" value="5"/>
</dbReference>
<dbReference type="InterPro" id="IPR002885">
    <property type="entry name" value="PPR_rpt"/>
</dbReference>
<keyword evidence="1" id="KW-0677">Repeat</keyword>
<dbReference type="InterPro" id="IPR011990">
    <property type="entry name" value="TPR-like_helical_dom_sf"/>
</dbReference>
<dbReference type="AlphaFoldDB" id="A0AAP0I454"/>
<dbReference type="SUPFAM" id="SSF48452">
    <property type="entry name" value="TPR-like"/>
    <property type="match status" value="1"/>
</dbReference>
<dbReference type="Gene3D" id="1.25.40.10">
    <property type="entry name" value="Tetratricopeptide repeat domain"/>
    <property type="match status" value="3"/>
</dbReference>
<proteinExistence type="predicted"/>
<dbReference type="PANTHER" id="PTHR47926:SF509">
    <property type="entry name" value="(WILD MALAYSIAN BANANA) HYPOTHETICAL PROTEIN"/>
    <property type="match status" value="1"/>
</dbReference>
<evidence type="ECO:0000313" key="3">
    <source>
        <dbReference type="EMBL" id="KAK9108305.1"/>
    </source>
</evidence>
<dbReference type="FunFam" id="1.25.40.10:FF:000090">
    <property type="entry name" value="Pentatricopeptide repeat-containing protein, chloroplastic"/>
    <property type="match status" value="1"/>
</dbReference>
<sequence>MQRNRNKKVDAFAALLKQCTNLTNLTQTHAQILRLSLHTNNSLASTLVTLYASLRSPRHAHRVFSSVPAPALSLFNRAIRAFSKTPSFPSNPIKLYSQMLRNRIRPDNFTYPFVLNSCAALSCPKHGSEVHGRILRTGFCGYLPVCNALIDMYGKCGLLGLAWKVFDEMPVRDVVSYNAILGAHAKAGVDMESARRVFDEMPERNVISWNAMLVGYVNGGELELARYLFDRMPERNVVSWTTMLVGYTKSGCLELGRVVFDTMPERNLVSWTAMITGYAQNGRPGEALRMFRRMEELGMKPDAVTMTSVISATAQLGGPEMANFIESYVDKEMIERNERVLTALVDMHAKCGNIEGACRLFREIPHPDVFSYSALIVGLASHGHGSKALEVFSRMRGEGVEPDCITFIGVLSACSHAGIVDEGLRYWEIMVKDYKIEPVKDHYACMVDMLGRSGRLDEAFEMVKSMPMGPRPEALGALLAACRTYGNVEIAENVALKLLELEPDNTGNYSLLADIYASRGRWDDAARVRVVMKEKRVNKLPGCSWVEVPPSRIRADTALQVT</sequence>
<dbReference type="GO" id="GO:0009451">
    <property type="term" value="P:RNA modification"/>
    <property type="evidence" value="ECO:0007669"/>
    <property type="project" value="InterPro"/>
</dbReference>
<accession>A0AAP0I454</accession>
<organism evidence="3 4">
    <name type="scientific">Stephania yunnanensis</name>
    <dbReference type="NCBI Taxonomy" id="152371"/>
    <lineage>
        <taxon>Eukaryota</taxon>
        <taxon>Viridiplantae</taxon>
        <taxon>Streptophyta</taxon>
        <taxon>Embryophyta</taxon>
        <taxon>Tracheophyta</taxon>
        <taxon>Spermatophyta</taxon>
        <taxon>Magnoliopsida</taxon>
        <taxon>Ranunculales</taxon>
        <taxon>Menispermaceae</taxon>
        <taxon>Menispermoideae</taxon>
        <taxon>Cissampelideae</taxon>
        <taxon>Stephania</taxon>
    </lineage>
</organism>
<name>A0AAP0I454_9MAGN</name>
<protein>
    <recommendedName>
        <fullName evidence="5">Pentatricopeptide repeat-containing protein</fullName>
    </recommendedName>
</protein>
<feature type="repeat" description="PPR" evidence="2">
    <location>
        <begin position="267"/>
        <end position="301"/>
    </location>
</feature>
<dbReference type="PANTHER" id="PTHR47926">
    <property type="entry name" value="PENTATRICOPEPTIDE REPEAT-CONTAINING PROTEIN"/>
    <property type="match status" value="1"/>
</dbReference>
<evidence type="ECO:0008006" key="5">
    <source>
        <dbReference type="Google" id="ProtNLM"/>
    </source>
</evidence>
<dbReference type="InterPro" id="IPR046960">
    <property type="entry name" value="PPR_At4g14850-like_plant"/>
</dbReference>